<proteinExistence type="predicted"/>
<name>A0ABV0IY63_9NEIS</name>
<comment type="caution">
    <text evidence="1">The sequence shown here is derived from an EMBL/GenBank/DDBJ whole genome shotgun (WGS) entry which is preliminary data.</text>
</comment>
<gene>
    <name evidence="1" type="ORF">ABI908_15535</name>
</gene>
<organism evidence="1 2">
    <name type="scientific">Chromobacterium phragmitis</name>
    <dbReference type="NCBI Taxonomy" id="2202141"/>
    <lineage>
        <taxon>Bacteria</taxon>
        <taxon>Pseudomonadati</taxon>
        <taxon>Pseudomonadota</taxon>
        <taxon>Betaproteobacteria</taxon>
        <taxon>Neisseriales</taxon>
        <taxon>Chromobacteriaceae</taxon>
        <taxon>Chromobacterium</taxon>
    </lineage>
</organism>
<protein>
    <submittedName>
        <fullName evidence="1">Uncharacterized protein</fullName>
    </submittedName>
</protein>
<evidence type="ECO:0000313" key="1">
    <source>
        <dbReference type="EMBL" id="MEO9385510.1"/>
    </source>
</evidence>
<accession>A0ABV0IY63</accession>
<sequence>MYQLTKNGVKLIEQNLFIPLDTSNRDWCAYLEWQKQGNTPTPADAPPSMAIDH</sequence>
<dbReference type="Proteomes" id="UP001462502">
    <property type="component" value="Unassembled WGS sequence"/>
</dbReference>
<reference evidence="1 2" key="1">
    <citation type="submission" date="2024-05" db="EMBL/GenBank/DDBJ databases">
        <authorList>
            <person name="De Oliveira J.P."/>
            <person name="Noriler S.A."/>
            <person name="De Oliveira A.G."/>
            <person name="Sipoli D.S."/>
        </authorList>
    </citation>
    <scope>NUCLEOTIDE SEQUENCE [LARGE SCALE GENOMIC DNA]</scope>
    <source>
        <strain evidence="1 2">LABIM192</strain>
    </source>
</reference>
<dbReference type="EMBL" id="JBDXMI010000001">
    <property type="protein sequence ID" value="MEO9385510.1"/>
    <property type="molecule type" value="Genomic_DNA"/>
</dbReference>
<dbReference type="RefSeq" id="WP_347935999.1">
    <property type="nucleotide sequence ID" value="NZ_CP158160.1"/>
</dbReference>
<evidence type="ECO:0000313" key="2">
    <source>
        <dbReference type="Proteomes" id="UP001462502"/>
    </source>
</evidence>
<keyword evidence="2" id="KW-1185">Reference proteome</keyword>